<dbReference type="FunCoup" id="A0A1D6FBF6">
    <property type="interactions" value="879"/>
</dbReference>
<dbReference type="AlphaFoldDB" id="A0A1D6FBF6"/>
<keyword evidence="2 5" id="KW-0812">Transmembrane</keyword>
<dbReference type="InParanoid" id="A0A1D6FBF6"/>
<evidence type="ECO:0000256" key="1">
    <source>
        <dbReference type="ARBA" id="ARBA00004141"/>
    </source>
</evidence>
<protein>
    <submittedName>
        <fullName evidence="5">PQ-loop repeat family protein / transmembrane family protein</fullName>
    </submittedName>
</protein>
<dbReference type="STRING" id="4577.A0A1D6FBF6"/>
<evidence type="ECO:0000256" key="4">
    <source>
        <dbReference type="ARBA" id="ARBA00023136"/>
    </source>
</evidence>
<reference evidence="5" key="1">
    <citation type="submission" date="2015-12" db="EMBL/GenBank/DDBJ databases">
        <title>Update maize B73 reference genome by single molecule sequencing technologies.</title>
        <authorList>
            <consortium name="Maize Genome Sequencing Project"/>
            <person name="Ware D."/>
        </authorList>
    </citation>
    <scope>NUCLEOTIDE SEQUENCE</scope>
    <source>
        <tissue evidence="5">Seedling</tissue>
    </source>
</reference>
<dbReference type="InterPro" id="IPR006603">
    <property type="entry name" value="PQ-loop_rpt"/>
</dbReference>
<evidence type="ECO:0000313" key="5">
    <source>
        <dbReference type="EMBL" id="AQK89383.1"/>
    </source>
</evidence>
<dbReference type="Pfam" id="PF04193">
    <property type="entry name" value="PQ-loop"/>
    <property type="match status" value="2"/>
</dbReference>
<name>A0A1D6FBF6_MAIZE</name>
<keyword evidence="4" id="KW-0472">Membrane</keyword>
<dbReference type="SMART" id="SM00679">
    <property type="entry name" value="CTNS"/>
    <property type="match status" value="2"/>
</dbReference>
<dbReference type="ExpressionAtlas" id="A0A1D6FBF6">
    <property type="expression patterns" value="baseline and differential"/>
</dbReference>
<dbReference type="EMBL" id="CM000784">
    <property type="protein sequence ID" value="AQK89383.1"/>
    <property type="molecule type" value="Genomic_DNA"/>
</dbReference>
<comment type="subcellular location">
    <subcellularLocation>
        <location evidence="1">Membrane</location>
        <topology evidence="1">Multi-pass membrane protein</topology>
    </subcellularLocation>
</comment>
<sequence length="438" mass="48093">MGVIGGTPPASCPTTRHCAEWARIYLKYCLCSQKEGAALALGLISVVSWGLAEVPQIMTNYRHKSTEGLSVAFLMTWIVGDLFNLAGCFLEPATDIDSSVFDLISNTSFLTKLPTQFYMALLYTITTLILTGQTIYYSHIYHHLKLKNSRAASKPQKHQYRDASLREKLLGAKGSAASRNNESDTTVLIPSSPIPVNMKLVDQYHGSSSNADYYYMSARSLSRSPVPTAGIWSGSNRQSSRSPPQMNDQRGSLIGEIAPEHSAPSTVTKNALSVAPWMGLLLGTCLLHILIGNKHREMASGTVIPIGRRLLLFVDDHGNSSLSQSSGSEIGSFLGWAMAMIYMGGRLPQILLNMQRGHVEASGLNPLMFTFALLGNSTYVGSILVNSLDWSKLRPNLPWLVESGGCVLLDSCIILQFLYFHYRKRREPSDEHDNADKA</sequence>
<proteinExistence type="predicted"/>
<dbReference type="FunFam" id="1.20.1280.290:FF:000019">
    <property type="entry name" value="PQ-loop repeat family protein / transmembrane family protein"/>
    <property type="match status" value="1"/>
</dbReference>
<keyword evidence="3" id="KW-1133">Transmembrane helix</keyword>
<dbReference type="InterPro" id="IPR051415">
    <property type="entry name" value="LAAT-1"/>
</dbReference>
<evidence type="ECO:0000256" key="2">
    <source>
        <dbReference type="ARBA" id="ARBA00022692"/>
    </source>
</evidence>
<evidence type="ECO:0000256" key="3">
    <source>
        <dbReference type="ARBA" id="ARBA00022989"/>
    </source>
</evidence>
<organism evidence="5">
    <name type="scientific">Zea mays</name>
    <name type="common">Maize</name>
    <dbReference type="NCBI Taxonomy" id="4577"/>
    <lineage>
        <taxon>Eukaryota</taxon>
        <taxon>Viridiplantae</taxon>
        <taxon>Streptophyta</taxon>
        <taxon>Embryophyta</taxon>
        <taxon>Tracheophyta</taxon>
        <taxon>Spermatophyta</taxon>
        <taxon>Magnoliopsida</taxon>
        <taxon>Liliopsida</taxon>
        <taxon>Poales</taxon>
        <taxon>Poaceae</taxon>
        <taxon>PACMAD clade</taxon>
        <taxon>Panicoideae</taxon>
        <taxon>Andropogonodae</taxon>
        <taxon>Andropogoneae</taxon>
        <taxon>Tripsacinae</taxon>
        <taxon>Zea</taxon>
    </lineage>
</organism>
<dbReference type="GO" id="GO:0016020">
    <property type="term" value="C:membrane"/>
    <property type="evidence" value="ECO:0007669"/>
    <property type="project" value="UniProtKB-SubCell"/>
</dbReference>
<accession>A0A1D6FBF6</accession>
<dbReference type="PANTHER" id="PTHR16201">
    <property type="entry name" value="SEVEN TRANSMEMBRANE PROTEIN 1-RELATED"/>
    <property type="match status" value="1"/>
</dbReference>
<gene>
    <name evidence="5" type="ORF">ZEAMMB73_Zm00001d008285</name>
</gene>
<dbReference type="Gene3D" id="1.20.1280.290">
    <property type="match status" value="2"/>
</dbReference>
<dbReference type="PANTHER" id="PTHR16201:SF44">
    <property type="entry name" value="SEVEN TRANSMEMBRANE PROTEIN 1"/>
    <property type="match status" value="1"/>
</dbReference>
<dbReference type="FunFam" id="1.20.1280.290:FF:000012">
    <property type="entry name" value="Vacuolar membrane PQ loop repeat protein"/>
    <property type="match status" value="1"/>
</dbReference>